<evidence type="ECO:0000313" key="2">
    <source>
        <dbReference type="Proteomes" id="UP000499080"/>
    </source>
</evidence>
<comment type="caution">
    <text evidence="1">The sequence shown here is derived from an EMBL/GenBank/DDBJ whole genome shotgun (WGS) entry which is preliminary data.</text>
</comment>
<dbReference type="AlphaFoldDB" id="A0A4Y2CLX4"/>
<protein>
    <submittedName>
        <fullName evidence="1">Uncharacterized protein</fullName>
    </submittedName>
</protein>
<gene>
    <name evidence="1" type="ORF">AVEN_197733_1</name>
</gene>
<proteinExistence type="predicted"/>
<evidence type="ECO:0000313" key="1">
    <source>
        <dbReference type="EMBL" id="GBM05179.1"/>
    </source>
</evidence>
<dbReference type="EMBL" id="BGPR01000212">
    <property type="protein sequence ID" value="GBM05179.1"/>
    <property type="molecule type" value="Genomic_DNA"/>
</dbReference>
<dbReference type="Proteomes" id="UP000499080">
    <property type="component" value="Unassembled WGS sequence"/>
</dbReference>
<keyword evidence="2" id="KW-1185">Reference proteome</keyword>
<sequence>MTKDFRLGNYVHKYERHTKRGKIQCKLGMSEYHGFNTHGYELMVSDTMWVSHTTDFRYPQQKKFLEDWVWKLFVLETVSVHMYPDRPYYPDCP</sequence>
<reference evidence="1 2" key="1">
    <citation type="journal article" date="2019" name="Sci. Rep.">
        <title>Orb-weaving spider Araneus ventricosus genome elucidates the spidroin gene catalogue.</title>
        <authorList>
            <person name="Kono N."/>
            <person name="Nakamura H."/>
            <person name="Ohtoshi R."/>
            <person name="Moran D.A.P."/>
            <person name="Shinohara A."/>
            <person name="Yoshida Y."/>
            <person name="Fujiwara M."/>
            <person name="Mori M."/>
            <person name="Tomita M."/>
            <person name="Arakawa K."/>
        </authorList>
    </citation>
    <scope>NUCLEOTIDE SEQUENCE [LARGE SCALE GENOMIC DNA]</scope>
</reference>
<organism evidence="1 2">
    <name type="scientific">Araneus ventricosus</name>
    <name type="common">Orbweaver spider</name>
    <name type="synonym">Epeira ventricosa</name>
    <dbReference type="NCBI Taxonomy" id="182803"/>
    <lineage>
        <taxon>Eukaryota</taxon>
        <taxon>Metazoa</taxon>
        <taxon>Ecdysozoa</taxon>
        <taxon>Arthropoda</taxon>
        <taxon>Chelicerata</taxon>
        <taxon>Arachnida</taxon>
        <taxon>Araneae</taxon>
        <taxon>Araneomorphae</taxon>
        <taxon>Entelegynae</taxon>
        <taxon>Araneoidea</taxon>
        <taxon>Araneidae</taxon>
        <taxon>Araneus</taxon>
    </lineage>
</organism>
<name>A0A4Y2CLX4_ARAVE</name>
<accession>A0A4Y2CLX4</accession>